<keyword evidence="4" id="KW-1185">Reference proteome</keyword>
<organism evidence="3 4">
    <name type="scientific">Niveibacterium microcysteis</name>
    <dbReference type="NCBI Taxonomy" id="2811415"/>
    <lineage>
        <taxon>Bacteria</taxon>
        <taxon>Pseudomonadati</taxon>
        <taxon>Pseudomonadota</taxon>
        <taxon>Betaproteobacteria</taxon>
        <taxon>Rhodocyclales</taxon>
        <taxon>Rhodocyclaceae</taxon>
        <taxon>Niveibacterium</taxon>
    </lineage>
</organism>
<dbReference type="Pfam" id="PF00497">
    <property type="entry name" value="SBP_bac_3"/>
    <property type="match status" value="1"/>
</dbReference>
<evidence type="ECO:0000259" key="2">
    <source>
        <dbReference type="Pfam" id="PF00497"/>
    </source>
</evidence>
<dbReference type="Gene3D" id="3.40.190.10">
    <property type="entry name" value="Periplasmic binding protein-like II"/>
    <property type="match status" value="2"/>
</dbReference>
<dbReference type="PANTHER" id="PTHR38834">
    <property type="entry name" value="PERIPLASMIC SUBSTRATE BINDING PROTEIN FAMILY 3"/>
    <property type="match status" value="1"/>
</dbReference>
<evidence type="ECO:0000313" key="4">
    <source>
        <dbReference type="Proteomes" id="UP000663570"/>
    </source>
</evidence>
<dbReference type="Proteomes" id="UP000663570">
    <property type="component" value="Chromosome"/>
</dbReference>
<dbReference type="RefSeq" id="WP_206254454.1">
    <property type="nucleotide sequence ID" value="NZ_CP071060.1"/>
</dbReference>
<sequence length="262" mass="28470">MSLSQNFHRLTRHAALAMAAALCAPALHAEAVRWVSEPYPPFSYLSPEGPRGLAIDLVRAAHREAGYAEPEFIFMPWARVLAELATKRPVCVTAMARTPAREDAYRWIGPFVASLMGVATRRDTELGNNAATALAGRNVVAIRGDVAAEAATRYGAEPSRLSLADGPESALRMLTAGRVDAWVHGQAVIRWTIASMKLRQDDYSVQFPLRMGDSYFACSKAVPDAYLAAIQRGLTALRRGKPSTPSRYESIVNPYLDGSIGP</sequence>
<protein>
    <submittedName>
        <fullName evidence="3">Transporter substrate-binding domain-containing protein</fullName>
    </submittedName>
</protein>
<dbReference type="PANTHER" id="PTHR38834:SF3">
    <property type="entry name" value="SOLUTE-BINDING PROTEIN FAMILY 3_N-TERMINAL DOMAIN-CONTAINING PROTEIN"/>
    <property type="match status" value="1"/>
</dbReference>
<name>A0ABX7M529_9RHOO</name>
<feature type="chain" id="PRO_5045698280" evidence="1">
    <location>
        <begin position="30"/>
        <end position="262"/>
    </location>
</feature>
<dbReference type="EMBL" id="CP071060">
    <property type="protein sequence ID" value="QSI76852.1"/>
    <property type="molecule type" value="Genomic_DNA"/>
</dbReference>
<accession>A0ABX7M529</accession>
<gene>
    <name evidence="3" type="ORF">JY500_20785</name>
</gene>
<dbReference type="InterPro" id="IPR001638">
    <property type="entry name" value="Solute-binding_3/MltF_N"/>
</dbReference>
<evidence type="ECO:0000256" key="1">
    <source>
        <dbReference type="SAM" id="SignalP"/>
    </source>
</evidence>
<reference evidence="3 4" key="1">
    <citation type="submission" date="2021-02" db="EMBL/GenBank/DDBJ databases">
        <title>Niveibacterium changnyeongensis HC41.</title>
        <authorList>
            <person name="Kang M."/>
        </authorList>
    </citation>
    <scope>NUCLEOTIDE SEQUENCE [LARGE SCALE GENOMIC DNA]</scope>
    <source>
        <strain evidence="3 4">HC41</strain>
    </source>
</reference>
<feature type="domain" description="Solute-binding protein family 3/N-terminal" evidence="2">
    <location>
        <begin position="35"/>
        <end position="218"/>
    </location>
</feature>
<evidence type="ECO:0000313" key="3">
    <source>
        <dbReference type="EMBL" id="QSI76852.1"/>
    </source>
</evidence>
<keyword evidence="1" id="KW-0732">Signal</keyword>
<proteinExistence type="predicted"/>
<dbReference type="SUPFAM" id="SSF53850">
    <property type="entry name" value="Periplasmic binding protein-like II"/>
    <property type="match status" value="1"/>
</dbReference>
<feature type="signal peptide" evidence="1">
    <location>
        <begin position="1"/>
        <end position="29"/>
    </location>
</feature>